<dbReference type="InterPro" id="IPR038122">
    <property type="entry name" value="PFU_sf"/>
</dbReference>
<evidence type="ECO:0000256" key="2">
    <source>
        <dbReference type="ARBA" id="ARBA00022490"/>
    </source>
</evidence>
<dbReference type="Gene3D" id="1.25.10.10">
    <property type="entry name" value="Leucine-rich Repeat Variant"/>
    <property type="match status" value="1"/>
</dbReference>
<keyword evidence="2" id="KW-0963">Cytoplasm</keyword>
<evidence type="ECO:0000256" key="3">
    <source>
        <dbReference type="ARBA" id="ARBA00022574"/>
    </source>
</evidence>
<evidence type="ECO:0000256" key="1">
    <source>
        <dbReference type="ARBA" id="ARBA00004496"/>
    </source>
</evidence>
<dbReference type="Proteomes" id="UP001305779">
    <property type="component" value="Unassembled WGS sequence"/>
</dbReference>
<dbReference type="PANTHER" id="PTHR19849">
    <property type="entry name" value="PHOSPHOLIPASE A-2-ACTIVATING PROTEIN"/>
    <property type="match status" value="1"/>
</dbReference>
<dbReference type="Gene3D" id="2.130.10.10">
    <property type="entry name" value="YVTN repeat-like/Quinoprotein amine dehydrogenase"/>
    <property type="match status" value="1"/>
</dbReference>
<dbReference type="InterPro" id="IPR013535">
    <property type="entry name" value="PUL_dom"/>
</dbReference>
<keyword evidence="3 5" id="KW-0853">WD repeat</keyword>
<dbReference type="PROSITE" id="PS50082">
    <property type="entry name" value="WD_REPEATS_2"/>
    <property type="match status" value="4"/>
</dbReference>
<dbReference type="PROSITE" id="PS51394">
    <property type="entry name" value="PFU"/>
    <property type="match status" value="1"/>
</dbReference>
<keyword evidence="4" id="KW-0677">Repeat</keyword>
<protein>
    <recommendedName>
        <fullName evidence="11">Phospholipase A-2-activating protein</fullName>
    </recommendedName>
</protein>
<dbReference type="InterPro" id="IPR001680">
    <property type="entry name" value="WD40_rpt"/>
</dbReference>
<feature type="domain" description="PFU" evidence="7">
    <location>
        <begin position="375"/>
        <end position="471"/>
    </location>
</feature>
<dbReference type="Pfam" id="PF00400">
    <property type="entry name" value="WD40"/>
    <property type="match status" value="6"/>
</dbReference>
<feature type="region of interest" description="Disordered" evidence="6">
    <location>
        <begin position="462"/>
        <end position="504"/>
    </location>
</feature>
<dbReference type="Gene3D" id="3.10.20.870">
    <property type="entry name" value="PFU (PLAA family ubiquitin binding), C-terminal domain"/>
    <property type="match status" value="1"/>
</dbReference>
<dbReference type="InterPro" id="IPR036322">
    <property type="entry name" value="WD40_repeat_dom_sf"/>
</dbReference>
<feature type="repeat" description="WD" evidence="5">
    <location>
        <begin position="233"/>
        <end position="263"/>
    </location>
</feature>
<proteinExistence type="predicted"/>
<sequence>MASDFKLAATLRGHEEDVRAVVFPTRQTIFSASRDNSVRQWNLVSPKPPTYDDTIAVQSSNWFNGIAYAPPSKEHPNGLVAAGGRETFVFVKQVGQPPEEDPHRLLIGHAGNVTCVAFGEDGKKVISGGWDSQAFVWDVEGGNVIAELEGHGGPVWGVMVYDSKIVLTACADKIIRVFDINGKTLGAIKGHTDVVRCFCKLPSGHWSGAAFASAGNDEVIRLWTLEGQQMGELEGHNAYIYNLAILPNGDIVSSSEDRTVRIWRDGKCIQTITHPAISIWTVAACPETGDIVSGASDNIIRVFSRDPERQADAETIRSFEESNRMYAIPAETASQGQPFEKENLPGPDALQTQVGSKDGQQLFIREHDGSVTAHLWSTSTNQWNLIGTVVSGEGTGASKKEYNGKEYDFVFDIDIEDGKPPLKLPYNLNESPWDAARKFLESNELPFSYYEQVANWISDNTKGARIGQDSGSANQPPPHVRDPWGTERRYKPGDVGSSSVSGQRKIPQRTYLDIIEGNPANALNIISQKTEELSKSGSITPEQALQPDELAALKALPTQLQNKQDPHPTAPQVSALLKVASQWPCKNRVPAVGVLALLAVSPSFVSTTSAGEKTIVETLGAAGLLDPRQETANNVVHSIRLLVNLFKTESGRLIADGTFDAALKLVRPFAVQPESPPQAKALATLYLNYAVLLTSGAPSGEAAMREARAKTLIIDIARILECESPHAGEADVLYRTFAALGTLLSLGGAFRESLKGGIAATLQEGSKKPNAQLPNTKELIQEIRDELR</sequence>
<keyword evidence="10" id="KW-1185">Reference proteome</keyword>
<dbReference type="SMART" id="SM00320">
    <property type="entry name" value="WD40"/>
    <property type="match status" value="6"/>
</dbReference>
<dbReference type="InterPro" id="IPR015943">
    <property type="entry name" value="WD40/YVTN_repeat-like_dom_sf"/>
</dbReference>
<dbReference type="EMBL" id="JAXOVC010000004">
    <property type="protein sequence ID" value="KAK4502570.1"/>
    <property type="molecule type" value="Genomic_DNA"/>
</dbReference>
<evidence type="ECO:0000256" key="6">
    <source>
        <dbReference type="SAM" id="MobiDB-lite"/>
    </source>
</evidence>
<comment type="subcellular location">
    <subcellularLocation>
        <location evidence="1">Cytoplasm</location>
    </subcellularLocation>
</comment>
<dbReference type="Pfam" id="PF09070">
    <property type="entry name" value="PFU"/>
    <property type="match status" value="1"/>
</dbReference>
<evidence type="ECO:0000313" key="10">
    <source>
        <dbReference type="Proteomes" id="UP001305779"/>
    </source>
</evidence>
<name>A0ABR0EMT4_ZASCE</name>
<feature type="compositionally biased region" description="Basic and acidic residues" evidence="6">
    <location>
        <begin position="479"/>
        <end position="492"/>
    </location>
</feature>
<feature type="repeat" description="WD" evidence="5">
    <location>
        <begin position="11"/>
        <end position="43"/>
    </location>
</feature>
<reference evidence="9 10" key="1">
    <citation type="journal article" date="2023" name="G3 (Bethesda)">
        <title>A chromosome-level genome assembly of Zasmidium syzygii isolated from banana leaves.</title>
        <authorList>
            <person name="van Westerhoven A.C."/>
            <person name="Mehrabi R."/>
            <person name="Talebi R."/>
            <person name="Steentjes M.B.F."/>
            <person name="Corcolon B."/>
            <person name="Chong P.A."/>
            <person name="Kema G.H.J."/>
            <person name="Seidl M.F."/>
        </authorList>
    </citation>
    <scope>NUCLEOTIDE SEQUENCE [LARGE SCALE GENOMIC DNA]</scope>
    <source>
        <strain evidence="9 10">P124</strain>
    </source>
</reference>
<feature type="repeat" description="WD" evidence="5">
    <location>
        <begin position="106"/>
        <end position="147"/>
    </location>
</feature>
<feature type="domain" description="PUL" evidence="8">
    <location>
        <begin position="504"/>
        <end position="786"/>
    </location>
</feature>
<feature type="repeat" description="WD" evidence="5">
    <location>
        <begin position="188"/>
        <end position="226"/>
    </location>
</feature>
<dbReference type="PROSITE" id="PS51396">
    <property type="entry name" value="PUL"/>
    <property type="match status" value="1"/>
</dbReference>
<evidence type="ECO:0008006" key="11">
    <source>
        <dbReference type="Google" id="ProtNLM"/>
    </source>
</evidence>
<comment type="caution">
    <text evidence="9">The sequence shown here is derived from an EMBL/GenBank/DDBJ whole genome shotgun (WGS) entry which is preliminary data.</text>
</comment>
<dbReference type="InterPro" id="IPR019775">
    <property type="entry name" value="WD40_repeat_CS"/>
</dbReference>
<dbReference type="PANTHER" id="PTHR19849:SF0">
    <property type="entry name" value="PHOSPHOLIPASE A-2-ACTIVATING PROTEIN"/>
    <property type="match status" value="1"/>
</dbReference>
<dbReference type="InterPro" id="IPR011989">
    <property type="entry name" value="ARM-like"/>
</dbReference>
<evidence type="ECO:0000313" key="9">
    <source>
        <dbReference type="EMBL" id="KAK4502570.1"/>
    </source>
</evidence>
<organism evidence="9 10">
    <name type="scientific">Zasmidium cellare</name>
    <name type="common">Wine cellar mold</name>
    <name type="synonym">Racodium cellare</name>
    <dbReference type="NCBI Taxonomy" id="395010"/>
    <lineage>
        <taxon>Eukaryota</taxon>
        <taxon>Fungi</taxon>
        <taxon>Dikarya</taxon>
        <taxon>Ascomycota</taxon>
        <taxon>Pezizomycotina</taxon>
        <taxon>Dothideomycetes</taxon>
        <taxon>Dothideomycetidae</taxon>
        <taxon>Mycosphaerellales</taxon>
        <taxon>Mycosphaerellaceae</taxon>
        <taxon>Zasmidium</taxon>
    </lineage>
</organism>
<accession>A0ABR0EMT4</accession>
<dbReference type="SUPFAM" id="SSF50978">
    <property type="entry name" value="WD40 repeat-like"/>
    <property type="match status" value="1"/>
</dbReference>
<dbReference type="Pfam" id="PF08324">
    <property type="entry name" value="PUL"/>
    <property type="match status" value="1"/>
</dbReference>
<gene>
    <name evidence="9" type="ORF">PRZ48_005996</name>
</gene>
<evidence type="ECO:0000259" key="7">
    <source>
        <dbReference type="PROSITE" id="PS51394"/>
    </source>
</evidence>
<evidence type="ECO:0000256" key="4">
    <source>
        <dbReference type="ARBA" id="ARBA00022737"/>
    </source>
</evidence>
<dbReference type="PROSITE" id="PS00678">
    <property type="entry name" value="WD_REPEATS_1"/>
    <property type="match status" value="1"/>
</dbReference>
<dbReference type="InterPro" id="IPR015155">
    <property type="entry name" value="PFU"/>
</dbReference>
<dbReference type="PROSITE" id="PS50294">
    <property type="entry name" value="WD_REPEATS_REGION"/>
    <property type="match status" value="3"/>
</dbReference>
<evidence type="ECO:0000256" key="5">
    <source>
        <dbReference type="PROSITE-ProRule" id="PRU00221"/>
    </source>
</evidence>
<evidence type="ECO:0000259" key="8">
    <source>
        <dbReference type="PROSITE" id="PS51396"/>
    </source>
</evidence>
<dbReference type="CDD" id="cd00200">
    <property type="entry name" value="WD40"/>
    <property type="match status" value="1"/>
</dbReference>